<organism evidence="3 4">
    <name type="scientific">Candidatus Azambacteria bacterium RIFCSPHIGHO2_01_FULL_40_24</name>
    <dbReference type="NCBI Taxonomy" id="1797301"/>
    <lineage>
        <taxon>Bacteria</taxon>
        <taxon>Candidatus Azamiibacteriota</taxon>
    </lineage>
</organism>
<evidence type="ECO:0000313" key="3">
    <source>
        <dbReference type="EMBL" id="OGD24929.1"/>
    </source>
</evidence>
<evidence type="ECO:0000313" key="4">
    <source>
        <dbReference type="Proteomes" id="UP000176431"/>
    </source>
</evidence>
<gene>
    <name evidence="3" type="ORF">A2819_02805</name>
</gene>
<accession>A0A1F5B2T5</accession>
<feature type="transmembrane region" description="Helical" evidence="2">
    <location>
        <begin position="6"/>
        <end position="27"/>
    </location>
</feature>
<dbReference type="Proteomes" id="UP000176431">
    <property type="component" value="Unassembled WGS sequence"/>
</dbReference>
<dbReference type="EMBL" id="MEYK01000029">
    <property type="protein sequence ID" value="OGD24929.1"/>
    <property type="molecule type" value="Genomic_DNA"/>
</dbReference>
<name>A0A1F5B2T5_9BACT</name>
<feature type="compositionally biased region" description="Low complexity" evidence="1">
    <location>
        <begin position="35"/>
        <end position="59"/>
    </location>
</feature>
<protein>
    <recommendedName>
        <fullName evidence="5">PsbP C-terminal domain-containing protein</fullName>
    </recommendedName>
</protein>
<evidence type="ECO:0000256" key="1">
    <source>
        <dbReference type="SAM" id="MobiDB-lite"/>
    </source>
</evidence>
<dbReference type="AlphaFoldDB" id="A0A1F5B2T5"/>
<comment type="caution">
    <text evidence="3">The sequence shown here is derived from an EMBL/GenBank/DDBJ whole genome shotgun (WGS) entry which is preliminary data.</text>
</comment>
<proteinExistence type="predicted"/>
<sequence>MNNKGFVNIILIVVIVMLVGVTGYFVFVKKSEPITQQPTPTQTTTPTKAPASPTPTQKPITTSNVPATWKTWRSDVYGFSVKYPGKDDVYIKVTDELGGIDPGGLEYFLGVEENGIHIFPAKYEGEFNLDSWLSKHISLMAENIYNKQTISINDRNAFQFDTKDDVGVEYEPYEGGSVGSLIDKDMRFVVIQGPDRLIVSWFPLANKYGSNFFDTYSKMIFSLIFVR</sequence>
<evidence type="ECO:0000256" key="2">
    <source>
        <dbReference type="SAM" id="Phobius"/>
    </source>
</evidence>
<keyword evidence="2" id="KW-0472">Membrane</keyword>
<evidence type="ECO:0008006" key="5">
    <source>
        <dbReference type="Google" id="ProtNLM"/>
    </source>
</evidence>
<reference evidence="3 4" key="1">
    <citation type="journal article" date="2016" name="Nat. Commun.">
        <title>Thousands of microbial genomes shed light on interconnected biogeochemical processes in an aquifer system.</title>
        <authorList>
            <person name="Anantharaman K."/>
            <person name="Brown C.T."/>
            <person name="Hug L.A."/>
            <person name="Sharon I."/>
            <person name="Castelle C.J."/>
            <person name="Probst A.J."/>
            <person name="Thomas B.C."/>
            <person name="Singh A."/>
            <person name="Wilkins M.J."/>
            <person name="Karaoz U."/>
            <person name="Brodie E.L."/>
            <person name="Williams K.H."/>
            <person name="Hubbard S.S."/>
            <person name="Banfield J.F."/>
        </authorList>
    </citation>
    <scope>NUCLEOTIDE SEQUENCE [LARGE SCALE GENOMIC DNA]</scope>
</reference>
<keyword evidence="2" id="KW-1133">Transmembrane helix</keyword>
<feature type="region of interest" description="Disordered" evidence="1">
    <location>
        <begin position="35"/>
        <end position="64"/>
    </location>
</feature>
<keyword evidence="2" id="KW-0812">Transmembrane</keyword>